<dbReference type="AlphaFoldDB" id="A0A2S7ILU1"/>
<organism evidence="3 4">
    <name type="scientific">Siphonobacter curvatus</name>
    <dbReference type="NCBI Taxonomy" id="2094562"/>
    <lineage>
        <taxon>Bacteria</taxon>
        <taxon>Pseudomonadati</taxon>
        <taxon>Bacteroidota</taxon>
        <taxon>Cytophagia</taxon>
        <taxon>Cytophagales</taxon>
        <taxon>Cytophagaceae</taxon>
        <taxon>Siphonobacter</taxon>
    </lineage>
</organism>
<dbReference type="RefSeq" id="WP_104709818.1">
    <property type="nucleotide sequence ID" value="NZ_PTRA01000001.1"/>
</dbReference>
<feature type="signal peptide" evidence="1">
    <location>
        <begin position="1"/>
        <end position="20"/>
    </location>
</feature>
<accession>A0A2S7ILU1</accession>
<evidence type="ECO:0000313" key="3">
    <source>
        <dbReference type="EMBL" id="PQA58616.1"/>
    </source>
</evidence>
<dbReference type="Proteomes" id="UP000239590">
    <property type="component" value="Unassembled WGS sequence"/>
</dbReference>
<protein>
    <submittedName>
        <fullName evidence="3">PAP2 family protein</fullName>
    </submittedName>
</protein>
<gene>
    <name evidence="3" type="ORF">C5O19_02825</name>
</gene>
<evidence type="ECO:0000313" key="4">
    <source>
        <dbReference type="Proteomes" id="UP000239590"/>
    </source>
</evidence>
<evidence type="ECO:0000256" key="1">
    <source>
        <dbReference type="SAM" id="SignalP"/>
    </source>
</evidence>
<comment type="caution">
    <text evidence="3">The sequence shown here is derived from an EMBL/GenBank/DDBJ whole genome shotgun (WGS) entry which is preliminary data.</text>
</comment>
<proteinExistence type="predicted"/>
<feature type="domain" description="Phosphatidic acid phosphatase type 2/haloperoxidase" evidence="2">
    <location>
        <begin position="101"/>
        <end position="204"/>
    </location>
</feature>
<dbReference type="InterPro" id="IPR000326">
    <property type="entry name" value="PAP2/HPO"/>
</dbReference>
<dbReference type="CDD" id="cd03394">
    <property type="entry name" value="PAP2_like_5"/>
    <property type="match status" value="1"/>
</dbReference>
<name>A0A2S7ILU1_9BACT</name>
<evidence type="ECO:0000259" key="2">
    <source>
        <dbReference type="SMART" id="SM00014"/>
    </source>
</evidence>
<dbReference type="InterPro" id="IPR036938">
    <property type="entry name" value="PAP2/HPO_sf"/>
</dbReference>
<dbReference type="SMART" id="SM00014">
    <property type="entry name" value="acidPPc"/>
    <property type="match status" value="1"/>
</dbReference>
<sequence length="241" mass="26557">MLRLLLLLCLYLGLHTGVYAQIDSTARKKPVWKSFIAPVTLMTAGLVTQGAISREVRREVRSAFPNFHTPADDYLQYVPTLVPLGLGALGVKGKHALKDQLILMVLSQGVAQSVTQGMKHLVRYPRPNGEDNLSFPSGHTTFAFTGAAVLAKEYGERSIWYSIGGYGVATGVASLRVINNEHWLADVLFSAGLSIAATEGVYHIYPWIQRKILRKLFRQKNMALMPYYSGSAYGVAMVMPL</sequence>
<dbReference type="OrthoDB" id="9773582at2"/>
<dbReference type="SUPFAM" id="SSF48317">
    <property type="entry name" value="Acid phosphatase/Vanadium-dependent haloperoxidase"/>
    <property type="match status" value="1"/>
</dbReference>
<reference evidence="4" key="1">
    <citation type="submission" date="2018-02" db="EMBL/GenBank/DDBJ databases">
        <title>Genome sequencing of Solimonas sp. HR-BB.</title>
        <authorList>
            <person name="Lee Y."/>
            <person name="Jeon C.O."/>
        </authorList>
    </citation>
    <scope>NUCLEOTIDE SEQUENCE [LARGE SCALE GENOMIC DNA]</scope>
    <source>
        <strain evidence="4">HR-U</strain>
    </source>
</reference>
<dbReference type="Pfam" id="PF01569">
    <property type="entry name" value="PAP2"/>
    <property type="match status" value="1"/>
</dbReference>
<feature type="chain" id="PRO_5015760588" evidence="1">
    <location>
        <begin position="21"/>
        <end position="241"/>
    </location>
</feature>
<keyword evidence="4" id="KW-1185">Reference proteome</keyword>
<dbReference type="EMBL" id="PTRA01000001">
    <property type="protein sequence ID" value="PQA58616.1"/>
    <property type="molecule type" value="Genomic_DNA"/>
</dbReference>
<dbReference type="Gene3D" id="1.20.144.10">
    <property type="entry name" value="Phosphatidic acid phosphatase type 2/haloperoxidase"/>
    <property type="match status" value="1"/>
</dbReference>
<keyword evidence="1" id="KW-0732">Signal</keyword>